<keyword evidence="1" id="KW-0175">Coiled coil</keyword>
<proteinExistence type="predicted"/>
<feature type="coiled-coil region" evidence="1">
    <location>
        <begin position="32"/>
        <end position="59"/>
    </location>
</feature>
<evidence type="ECO:0000256" key="1">
    <source>
        <dbReference type="SAM" id="Coils"/>
    </source>
</evidence>
<sequence length="246" mass="28199">MEQTRRDLFVCGECGCVLDDVKSALASRDEQISILSDDVLNAERELRSKRAQIKALKRDQDARLRDEPTYDKAMDVLDHWKSVCSPNARELGGKRLENVIARLKGQYTVAELKQAADGYAQKPFVVNSRRSSEGHRENWYADAELIYRDAQKVDAGIRMAQSVNEPRTPQNTTLTIREAREWVLDQLDSRFPGAALYDKQMDWWVSPCPVCLRAHNSLKILMRDKKPWLYCDECNADGPRIAEALR</sequence>
<evidence type="ECO:0000313" key="2">
    <source>
        <dbReference type="EMBL" id="CAB4197851.1"/>
    </source>
</evidence>
<organism evidence="2">
    <name type="scientific">uncultured Caudovirales phage</name>
    <dbReference type="NCBI Taxonomy" id="2100421"/>
    <lineage>
        <taxon>Viruses</taxon>
        <taxon>Duplodnaviria</taxon>
        <taxon>Heunggongvirae</taxon>
        <taxon>Uroviricota</taxon>
        <taxon>Caudoviricetes</taxon>
        <taxon>Peduoviridae</taxon>
        <taxon>Maltschvirus</taxon>
        <taxon>Maltschvirus maltsch</taxon>
    </lineage>
</organism>
<name>A0A6J5RW72_9CAUD</name>
<accession>A0A6J5RW72</accession>
<dbReference type="EMBL" id="LR797260">
    <property type="protein sequence ID" value="CAB4197851.1"/>
    <property type="molecule type" value="Genomic_DNA"/>
</dbReference>
<gene>
    <name evidence="2" type="ORF">UFOVP1313_35</name>
</gene>
<reference evidence="2" key="1">
    <citation type="submission" date="2020-05" db="EMBL/GenBank/DDBJ databases">
        <authorList>
            <person name="Chiriac C."/>
            <person name="Salcher M."/>
            <person name="Ghai R."/>
            <person name="Kavagutti S V."/>
        </authorList>
    </citation>
    <scope>NUCLEOTIDE SEQUENCE</scope>
</reference>
<protein>
    <submittedName>
        <fullName evidence="2">Uncharacterized protein</fullName>
    </submittedName>
</protein>